<proteinExistence type="predicted"/>
<gene>
    <name evidence="1" type="ORF">CTRU02_201105</name>
</gene>
<evidence type="ECO:0000313" key="1">
    <source>
        <dbReference type="EMBL" id="KAL0943219.1"/>
    </source>
</evidence>
<sequence>MARLSLFPITSVFKAFLLACIILKHVALGVARSSLRHAYIAVLFPLVLLQIIILEG</sequence>
<accession>A0ACC3ZGI5</accession>
<dbReference type="Proteomes" id="UP000805649">
    <property type="component" value="Unassembled WGS sequence"/>
</dbReference>
<evidence type="ECO:0000313" key="2">
    <source>
        <dbReference type="Proteomes" id="UP000805649"/>
    </source>
</evidence>
<dbReference type="EMBL" id="VUJX02000001">
    <property type="protein sequence ID" value="KAL0943219.1"/>
    <property type="molecule type" value="Genomic_DNA"/>
</dbReference>
<protein>
    <submittedName>
        <fullName evidence="1">Uncharacterized protein</fullName>
    </submittedName>
</protein>
<comment type="caution">
    <text evidence="1">The sequence shown here is derived from an EMBL/GenBank/DDBJ whole genome shotgun (WGS) entry which is preliminary data.</text>
</comment>
<name>A0ACC3ZGI5_COLTU</name>
<organism evidence="1 2">
    <name type="scientific">Colletotrichum truncatum</name>
    <name type="common">Anthracnose fungus</name>
    <name type="synonym">Colletotrichum capsici</name>
    <dbReference type="NCBI Taxonomy" id="5467"/>
    <lineage>
        <taxon>Eukaryota</taxon>
        <taxon>Fungi</taxon>
        <taxon>Dikarya</taxon>
        <taxon>Ascomycota</taxon>
        <taxon>Pezizomycotina</taxon>
        <taxon>Sordariomycetes</taxon>
        <taxon>Hypocreomycetidae</taxon>
        <taxon>Glomerellales</taxon>
        <taxon>Glomerellaceae</taxon>
        <taxon>Colletotrichum</taxon>
        <taxon>Colletotrichum truncatum species complex</taxon>
    </lineage>
</organism>
<reference evidence="1 2" key="1">
    <citation type="journal article" date="2020" name="Phytopathology">
        <title>Genome Sequence Resources of Colletotrichum truncatum, C. plurivorum, C. musicola, and C. sojae: Four Species Pathogenic to Soybean (Glycine max).</title>
        <authorList>
            <person name="Rogerio F."/>
            <person name="Boufleur T.R."/>
            <person name="Ciampi-Guillardi M."/>
            <person name="Sukno S.A."/>
            <person name="Thon M.R."/>
            <person name="Massola Junior N.S."/>
            <person name="Baroncelli R."/>
        </authorList>
    </citation>
    <scope>NUCLEOTIDE SEQUENCE [LARGE SCALE GENOMIC DNA]</scope>
    <source>
        <strain evidence="1 2">CMES1059</strain>
    </source>
</reference>
<keyword evidence="2" id="KW-1185">Reference proteome</keyword>